<dbReference type="CDD" id="cd07989">
    <property type="entry name" value="LPLAT_AGPAT-like"/>
    <property type="match status" value="1"/>
</dbReference>
<feature type="domain" description="Phospholipid/glycerol acyltransferase" evidence="7">
    <location>
        <begin position="93"/>
        <end position="211"/>
    </location>
</feature>
<evidence type="ECO:0000256" key="2">
    <source>
        <dbReference type="ARBA" id="ARBA00008655"/>
    </source>
</evidence>
<feature type="transmembrane region" description="Helical" evidence="6">
    <location>
        <begin position="35"/>
        <end position="53"/>
    </location>
</feature>
<keyword evidence="6" id="KW-1133">Transmembrane helix</keyword>
<dbReference type="GO" id="GO:0016020">
    <property type="term" value="C:membrane"/>
    <property type="evidence" value="ECO:0007669"/>
    <property type="project" value="InterPro"/>
</dbReference>
<dbReference type="EC" id="2.3.1.51" evidence="5"/>
<dbReference type="GO" id="GO:0005783">
    <property type="term" value="C:endoplasmic reticulum"/>
    <property type="evidence" value="ECO:0007669"/>
    <property type="project" value="TreeGrafter"/>
</dbReference>
<keyword evidence="5" id="KW-0443">Lipid metabolism</keyword>
<keyword evidence="6" id="KW-0472">Membrane</keyword>
<keyword evidence="5" id="KW-0444">Lipid biosynthesis</keyword>
<dbReference type="EMBL" id="JACMRX010000001">
    <property type="protein sequence ID" value="KAF7997016.1"/>
    <property type="molecule type" value="Genomic_DNA"/>
</dbReference>
<comment type="pathway">
    <text evidence="1">Phospholipid metabolism; CDP-diacylglycerol biosynthesis; CDP-diacylglycerol from sn-glycerol 3-phosphate: step 2/3.</text>
</comment>
<organism evidence="8 9">
    <name type="scientific">Aphidius gifuensis</name>
    <name type="common">Parasitoid wasp</name>
    <dbReference type="NCBI Taxonomy" id="684658"/>
    <lineage>
        <taxon>Eukaryota</taxon>
        <taxon>Metazoa</taxon>
        <taxon>Ecdysozoa</taxon>
        <taxon>Arthropoda</taxon>
        <taxon>Hexapoda</taxon>
        <taxon>Insecta</taxon>
        <taxon>Pterygota</taxon>
        <taxon>Neoptera</taxon>
        <taxon>Endopterygota</taxon>
        <taxon>Hymenoptera</taxon>
        <taxon>Apocrita</taxon>
        <taxon>Ichneumonoidea</taxon>
        <taxon>Braconidae</taxon>
        <taxon>Aphidiinae</taxon>
        <taxon>Aphidius</taxon>
    </lineage>
</organism>
<keyword evidence="3 5" id="KW-0808">Transferase</keyword>
<keyword evidence="5" id="KW-1208">Phospholipid metabolism</keyword>
<dbReference type="SMART" id="SM00563">
    <property type="entry name" value="PlsC"/>
    <property type="match status" value="1"/>
</dbReference>
<gene>
    <name evidence="8" type="ORF">HCN44_005293</name>
</gene>
<comment type="catalytic activity">
    <reaction evidence="5">
        <text>a 1-acyl-sn-glycero-3-phosphate + an acyl-CoA = a 1,2-diacyl-sn-glycero-3-phosphate + CoA</text>
        <dbReference type="Rhea" id="RHEA:19709"/>
        <dbReference type="ChEBI" id="CHEBI:57287"/>
        <dbReference type="ChEBI" id="CHEBI:57970"/>
        <dbReference type="ChEBI" id="CHEBI:58342"/>
        <dbReference type="ChEBI" id="CHEBI:58608"/>
        <dbReference type="EC" id="2.3.1.51"/>
    </reaction>
</comment>
<dbReference type="GO" id="GO:0006654">
    <property type="term" value="P:phosphatidic acid biosynthetic process"/>
    <property type="evidence" value="ECO:0007669"/>
    <property type="project" value="TreeGrafter"/>
</dbReference>
<sequence>MINFDWSYFFLCVITTLGSLIFLSDKVKYYFKFTYFILGSMFATSWPVVFMLFRPFHWKNALIPAWQVKKIMGLVGVKFSIRGKKNIVKDKAAVILINHQSSLDLVVLAELWPVIDSCTVVSKSEILYFTGIFGLASLLWGTIFINRNKKNESVNALNTTGKIINKRKAKLLMFPEGTRHSDNTLRPFKKGAFNVAISSQAPIQPIVVSKYYYIDHDKKIFNSGKSYITILPAISTEGMTKNDLDTLMKKSYDVMNREFQSSTNEILAEVKRENNK</sequence>
<dbReference type="OrthoDB" id="202234at2759"/>
<evidence type="ECO:0000259" key="7">
    <source>
        <dbReference type="SMART" id="SM00563"/>
    </source>
</evidence>
<keyword evidence="6" id="KW-0812">Transmembrane</keyword>
<comment type="domain">
    <text evidence="5">The HXXXXD motif is essential for acyltransferase activity and may constitute the binding site for the phosphate moiety of the glycerol-3-phosphate.</text>
</comment>
<accession>A0A834Y1N4</accession>
<comment type="similarity">
    <text evidence="2 5">Belongs to the 1-acyl-sn-glycerol-3-phosphate acyltransferase family.</text>
</comment>
<dbReference type="InterPro" id="IPR002123">
    <property type="entry name" value="Plipid/glycerol_acylTrfase"/>
</dbReference>
<name>A0A834Y1N4_APHGI</name>
<dbReference type="NCBIfam" id="TIGR00530">
    <property type="entry name" value="AGP_acyltrn"/>
    <property type="match status" value="1"/>
</dbReference>
<dbReference type="PANTHER" id="PTHR10434">
    <property type="entry name" value="1-ACYL-SN-GLYCEROL-3-PHOSPHATE ACYLTRANSFERASE"/>
    <property type="match status" value="1"/>
</dbReference>
<feature type="transmembrane region" description="Helical" evidence="6">
    <location>
        <begin position="6"/>
        <end position="23"/>
    </location>
</feature>
<dbReference type="Pfam" id="PF01553">
    <property type="entry name" value="Acyltransferase"/>
    <property type="match status" value="1"/>
</dbReference>
<evidence type="ECO:0000313" key="9">
    <source>
        <dbReference type="Proteomes" id="UP000639338"/>
    </source>
</evidence>
<proteinExistence type="inferred from homology"/>
<dbReference type="PANTHER" id="PTHR10434:SF11">
    <property type="entry name" value="1-ACYL-SN-GLYCEROL-3-PHOSPHATE ACYLTRANSFERASE"/>
    <property type="match status" value="1"/>
</dbReference>
<evidence type="ECO:0000256" key="5">
    <source>
        <dbReference type="RuleBase" id="RU361267"/>
    </source>
</evidence>
<protein>
    <recommendedName>
        <fullName evidence="5">1-acyl-sn-glycerol-3-phosphate acyltransferase</fullName>
        <ecNumber evidence="5">2.3.1.51</ecNumber>
    </recommendedName>
</protein>
<dbReference type="AlphaFoldDB" id="A0A834Y1N4"/>
<dbReference type="Proteomes" id="UP000639338">
    <property type="component" value="Unassembled WGS sequence"/>
</dbReference>
<keyword evidence="9" id="KW-1185">Reference proteome</keyword>
<dbReference type="SUPFAM" id="SSF69593">
    <property type="entry name" value="Glycerol-3-phosphate (1)-acyltransferase"/>
    <property type="match status" value="1"/>
</dbReference>
<keyword evidence="4 5" id="KW-0012">Acyltransferase</keyword>
<keyword evidence="5" id="KW-0594">Phospholipid biosynthesis</keyword>
<evidence type="ECO:0000256" key="3">
    <source>
        <dbReference type="ARBA" id="ARBA00022679"/>
    </source>
</evidence>
<evidence type="ECO:0000313" key="8">
    <source>
        <dbReference type="EMBL" id="KAF7997016.1"/>
    </source>
</evidence>
<dbReference type="InterPro" id="IPR004552">
    <property type="entry name" value="AGP_acyltrans"/>
</dbReference>
<reference evidence="8 9" key="1">
    <citation type="submission" date="2020-08" db="EMBL/GenBank/DDBJ databases">
        <title>Aphidius gifuensis genome sequencing and assembly.</title>
        <authorList>
            <person name="Du Z."/>
        </authorList>
    </citation>
    <scope>NUCLEOTIDE SEQUENCE [LARGE SCALE GENOMIC DNA]</scope>
    <source>
        <strain evidence="8">YNYX2018</strain>
        <tissue evidence="8">Adults</tissue>
    </source>
</reference>
<comment type="caution">
    <text evidence="8">The sequence shown here is derived from an EMBL/GenBank/DDBJ whole genome shotgun (WGS) entry which is preliminary data.</text>
</comment>
<dbReference type="GO" id="GO:0003841">
    <property type="term" value="F:1-acylglycerol-3-phosphate O-acyltransferase activity"/>
    <property type="evidence" value="ECO:0007669"/>
    <property type="project" value="UniProtKB-UniRule"/>
</dbReference>
<feature type="transmembrane region" description="Helical" evidence="6">
    <location>
        <begin position="126"/>
        <end position="145"/>
    </location>
</feature>
<evidence type="ECO:0000256" key="4">
    <source>
        <dbReference type="ARBA" id="ARBA00023315"/>
    </source>
</evidence>
<evidence type="ECO:0000256" key="6">
    <source>
        <dbReference type="SAM" id="Phobius"/>
    </source>
</evidence>
<evidence type="ECO:0000256" key="1">
    <source>
        <dbReference type="ARBA" id="ARBA00004728"/>
    </source>
</evidence>